<proteinExistence type="predicted"/>
<feature type="transmembrane region" description="Helical" evidence="5">
    <location>
        <begin position="119"/>
        <end position="147"/>
    </location>
</feature>
<evidence type="ECO:0000256" key="3">
    <source>
        <dbReference type="ARBA" id="ARBA00022989"/>
    </source>
</evidence>
<feature type="transmembrane region" description="Helical" evidence="5">
    <location>
        <begin position="63"/>
        <end position="85"/>
    </location>
</feature>
<dbReference type="InterPro" id="IPR059112">
    <property type="entry name" value="CysZ/EI24"/>
</dbReference>
<keyword evidence="3 5" id="KW-1133">Transmembrane helix</keyword>
<comment type="subcellular location">
    <subcellularLocation>
        <location evidence="1">Membrane</location>
        <topology evidence="1">Multi-pass membrane protein</topology>
    </subcellularLocation>
</comment>
<dbReference type="Proteomes" id="UP001274321">
    <property type="component" value="Unassembled WGS sequence"/>
</dbReference>
<dbReference type="NCBIfam" id="NF009407">
    <property type="entry name" value="PRK12768.1"/>
    <property type="match status" value="1"/>
</dbReference>
<evidence type="ECO:0000256" key="5">
    <source>
        <dbReference type="SAM" id="Phobius"/>
    </source>
</evidence>
<evidence type="ECO:0000256" key="4">
    <source>
        <dbReference type="ARBA" id="ARBA00023136"/>
    </source>
</evidence>
<dbReference type="Pfam" id="PF07264">
    <property type="entry name" value="EI24"/>
    <property type="match status" value="1"/>
</dbReference>
<feature type="transmembrane region" description="Helical" evidence="5">
    <location>
        <begin position="20"/>
        <end position="43"/>
    </location>
</feature>
<keyword evidence="2 5" id="KW-0812">Transmembrane</keyword>
<protein>
    <submittedName>
        <fullName evidence="6">Sulfate transporter family protein</fullName>
    </submittedName>
</protein>
<dbReference type="RefSeq" id="WP_319843125.1">
    <property type="nucleotide sequence ID" value="NZ_JAXAFJ010000001.1"/>
</dbReference>
<feature type="transmembrane region" description="Helical" evidence="5">
    <location>
        <begin position="181"/>
        <end position="210"/>
    </location>
</feature>
<gene>
    <name evidence="6" type="ORF">SCD90_02980</name>
</gene>
<keyword evidence="4 5" id="KW-0472">Membrane</keyword>
<accession>A0ABU4RJJ5</accession>
<name>A0ABU4RJJ5_9HYPH</name>
<reference evidence="6 7" key="1">
    <citation type="submission" date="2023-11" db="EMBL/GenBank/DDBJ databases">
        <authorList>
            <person name="Bao R."/>
        </authorList>
    </citation>
    <scope>NUCLEOTIDE SEQUENCE [LARGE SCALE GENOMIC DNA]</scope>
    <source>
        <strain evidence="6 7">PJ23</strain>
    </source>
</reference>
<evidence type="ECO:0000313" key="6">
    <source>
        <dbReference type="EMBL" id="MDX6805019.1"/>
    </source>
</evidence>
<evidence type="ECO:0000256" key="2">
    <source>
        <dbReference type="ARBA" id="ARBA00022692"/>
    </source>
</evidence>
<dbReference type="EMBL" id="JAXAFJ010000001">
    <property type="protein sequence ID" value="MDX6805019.1"/>
    <property type="molecule type" value="Genomic_DNA"/>
</dbReference>
<sequence>MIQAALLALSQAFSPAFRSILLKTVGLALLFLVVLGVLLWTLATHFIDLQNQNFDLAAGVLSGLGIVAGLFFLIPPVVSLVAGFYQDRIAERVEADHYPADVPGRELPTGRSILLAIRFALLVLVVNVGTLFLLLVPGVNLIVWWIANGYLLGREYFEFAAMRFLPEDEAKALRSAYTGRVFIGGLMIAALMAVPILNLTTPLVASAFMVHVFKRVQKRLPPPRV</sequence>
<organism evidence="6 7">
    <name type="scientific">Terrihabitans rhizophilus</name>
    <dbReference type="NCBI Taxonomy" id="3092662"/>
    <lineage>
        <taxon>Bacteria</taxon>
        <taxon>Pseudomonadati</taxon>
        <taxon>Pseudomonadota</taxon>
        <taxon>Alphaproteobacteria</taxon>
        <taxon>Hyphomicrobiales</taxon>
        <taxon>Terrihabitans</taxon>
    </lineage>
</organism>
<evidence type="ECO:0000256" key="1">
    <source>
        <dbReference type="ARBA" id="ARBA00004141"/>
    </source>
</evidence>
<keyword evidence="7" id="KW-1185">Reference proteome</keyword>
<comment type="caution">
    <text evidence="6">The sequence shown here is derived from an EMBL/GenBank/DDBJ whole genome shotgun (WGS) entry which is preliminary data.</text>
</comment>
<evidence type="ECO:0000313" key="7">
    <source>
        <dbReference type="Proteomes" id="UP001274321"/>
    </source>
</evidence>